<dbReference type="Proteomes" id="UP001596989">
    <property type="component" value="Unassembled WGS sequence"/>
</dbReference>
<protein>
    <submittedName>
        <fullName evidence="2">Cupin domain-containing protein</fullName>
    </submittedName>
</protein>
<reference evidence="3" key="1">
    <citation type="journal article" date="2019" name="Int. J. Syst. Evol. Microbiol.">
        <title>The Global Catalogue of Microorganisms (GCM) 10K type strain sequencing project: providing services to taxonomists for standard genome sequencing and annotation.</title>
        <authorList>
            <consortium name="The Broad Institute Genomics Platform"/>
            <consortium name="The Broad Institute Genome Sequencing Center for Infectious Disease"/>
            <person name="Wu L."/>
            <person name="Ma J."/>
        </authorList>
    </citation>
    <scope>NUCLEOTIDE SEQUENCE [LARGE SCALE GENOMIC DNA]</scope>
    <source>
        <strain evidence="3">CCUG 59129</strain>
    </source>
</reference>
<evidence type="ECO:0000313" key="3">
    <source>
        <dbReference type="Proteomes" id="UP001596989"/>
    </source>
</evidence>
<evidence type="ECO:0000259" key="1">
    <source>
        <dbReference type="SMART" id="SM00835"/>
    </source>
</evidence>
<sequence>MAPLNDASPSIQYAYHMANNPVFQKDSHNYFTGVSVNELNSVGNASLLDIYMTAGNVIEPHYHQNASELVYGIIGTATVSLINPFTKQLLTFRVHPGSVVNIPQGWWHYIIAESAHTHMLAIFDAPVLEIMNGSDILRLTPPDVLAHTYGLNENALKEVLAPLQSTVTIGPPEGCMQRQEQPASYRQEEVGLSDYAPVGGVAVGHDVEYGHHHRPQHVPTAEYPFHPIPFLYRRWV</sequence>
<feature type="domain" description="Cupin type-1" evidence="1">
    <location>
        <begin position="15"/>
        <end position="157"/>
    </location>
</feature>
<name>A0ABW3HSN8_9BACL</name>
<organism evidence="2 3">
    <name type="scientific">Paenibacillus chungangensis</name>
    <dbReference type="NCBI Taxonomy" id="696535"/>
    <lineage>
        <taxon>Bacteria</taxon>
        <taxon>Bacillati</taxon>
        <taxon>Bacillota</taxon>
        <taxon>Bacilli</taxon>
        <taxon>Bacillales</taxon>
        <taxon>Paenibacillaceae</taxon>
        <taxon>Paenibacillus</taxon>
    </lineage>
</organism>
<dbReference type="Pfam" id="PF00190">
    <property type="entry name" value="Cupin_1"/>
    <property type="match status" value="1"/>
</dbReference>
<dbReference type="EMBL" id="JBHTJZ010000022">
    <property type="protein sequence ID" value="MFD0960550.1"/>
    <property type="molecule type" value="Genomic_DNA"/>
</dbReference>
<keyword evidence="3" id="KW-1185">Reference proteome</keyword>
<dbReference type="InterPro" id="IPR006045">
    <property type="entry name" value="Cupin_1"/>
</dbReference>
<dbReference type="SMART" id="SM00835">
    <property type="entry name" value="Cupin_1"/>
    <property type="match status" value="1"/>
</dbReference>
<gene>
    <name evidence="2" type="ORF">ACFQ2I_14255</name>
</gene>
<dbReference type="SUPFAM" id="SSF51182">
    <property type="entry name" value="RmlC-like cupins"/>
    <property type="match status" value="1"/>
</dbReference>
<dbReference type="Gene3D" id="2.60.120.10">
    <property type="entry name" value="Jelly Rolls"/>
    <property type="match status" value="1"/>
</dbReference>
<accession>A0ABW3HSN8</accession>
<dbReference type="InterPro" id="IPR011051">
    <property type="entry name" value="RmlC_Cupin_sf"/>
</dbReference>
<comment type="caution">
    <text evidence="2">The sequence shown here is derived from an EMBL/GenBank/DDBJ whole genome shotgun (WGS) entry which is preliminary data.</text>
</comment>
<dbReference type="CDD" id="cd20306">
    <property type="entry name" value="cupin_OxDC-like"/>
    <property type="match status" value="1"/>
</dbReference>
<dbReference type="RefSeq" id="WP_377565097.1">
    <property type="nucleotide sequence ID" value="NZ_JBHTJZ010000022.1"/>
</dbReference>
<evidence type="ECO:0000313" key="2">
    <source>
        <dbReference type="EMBL" id="MFD0960550.1"/>
    </source>
</evidence>
<proteinExistence type="predicted"/>
<dbReference type="InterPro" id="IPR014710">
    <property type="entry name" value="RmlC-like_jellyroll"/>
</dbReference>